<keyword evidence="3" id="KW-1185">Reference proteome</keyword>
<proteinExistence type="predicted"/>
<dbReference type="InterPro" id="IPR039741">
    <property type="entry name" value="UDP-sugar_pyrophosphorylase"/>
</dbReference>
<sequence>MCSTLVMVSKKENGIQCHFKFRQQFMNQWNATFWKFIHLLDVTFLRTLNMHPKQLYGGEGFAILGGEMYPLGGSADRLSLVDSETGECLPAAMLPYCGRILLEGLIRDLQLYGKQCITPVAIMTISAKNNHKHITSLCERLGWFGRGRESFQLIEQPLVSDVSAEDGHWLVRKPFVPVCKPGGHGVIWKLAYDKGILEWFYDHGRKGVTVQQVRDHSLHLGKKLEFASYKRNIGATEGINVLIEKKNLDSEWAYGVSCIEYTEFDKFGITSGHPSPNWVTSSAKKKRKPADTSLHQILDSSLLDIMRSAYDLLSQCDADIPEVESNKYVDSGLPFLIFLQPALRSIWEVTRQKFSGGSISKCSELQVEVAEFLGGTIQIEGSMIIAAKNIMGSTRVDDKGAEDASYIMHLRSYYYVVSRLKALKGNHVFEVPNGYKLKITSGDPCFYTSSYCNMIF</sequence>
<dbReference type="InterPro" id="IPR029044">
    <property type="entry name" value="Nucleotide-diphossugar_trans"/>
</dbReference>
<gene>
    <name evidence="2" type="ORF">V6N11_053694</name>
</gene>
<dbReference type="SUPFAM" id="SSF53448">
    <property type="entry name" value="Nucleotide-diphospho-sugar transferases"/>
    <property type="match status" value="1"/>
</dbReference>
<accession>A0ABR2S1P0</accession>
<dbReference type="EMBL" id="JBBPBN010000017">
    <property type="protein sequence ID" value="KAK9019166.1"/>
    <property type="molecule type" value="Genomic_DNA"/>
</dbReference>
<name>A0ABR2S1P0_9ROSI</name>
<dbReference type="InterPro" id="IPR057388">
    <property type="entry name" value="Hexapep_UGP3_C"/>
</dbReference>
<evidence type="ECO:0000259" key="1">
    <source>
        <dbReference type="Pfam" id="PF25441"/>
    </source>
</evidence>
<organism evidence="2 3">
    <name type="scientific">Hibiscus sabdariffa</name>
    <name type="common">roselle</name>
    <dbReference type="NCBI Taxonomy" id="183260"/>
    <lineage>
        <taxon>Eukaryota</taxon>
        <taxon>Viridiplantae</taxon>
        <taxon>Streptophyta</taxon>
        <taxon>Embryophyta</taxon>
        <taxon>Tracheophyta</taxon>
        <taxon>Spermatophyta</taxon>
        <taxon>Magnoliopsida</taxon>
        <taxon>eudicotyledons</taxon>
        <taxon>Gunneridae</taxon>
        <taxon>Pentapetalae</taxon>
        <taxon>rosids</taxon>
        <taxon>malvids</taxon>
        <taxon>Malvales</taxon>
        <taxon>Malvaceae</taxon>
        <taxon>Malvoideae</taxon>
        <taxon>Hibiscus</taxon>
    </lineage>
</organism>
<comment type="caution">
    <text evidence="2">The sequence shown here is derived from an EMBL/GenBank/DDBJ whole genome shotgun (WGS) entry which is preliminary data.</text>
</comment>
<dbReference type="PANTHER" id="PTHR11952:SF14">
    <property type="entry name" value="UTP--GLUCOSE-1-PHOSPHATE URIDYLYLTRANSFERASE 3, CHLOROPLASTIC"/>
    <property type="match status" value="1"/>
</dbReference>
<feature type="domain" description="UGP3-like C-terminal hexapeptide repeats" evidence="1">
    <location>
        <begin position="354"/>
        <end position="406"/>
    </location>
</feature>
<protein>
    <recommendedName>
        <fullName evidence="1">UGP3-like C-terminal hexapeptide repeats domain-containing protein</fullName>
    </recommendedName>
</protein>
<dbReference type="Gene3D" id="3.90.550.10">
    <property type="entry name" value="Spore Coat Polysaccharide Biosynthesis Protein SpsA, Chain A"/>
    <property type="match status" value="1"/>
</dbReference>
<dbReference type="Pfam" id="PF25441">
    <property type="entry name" value="Hexapep_UGP3_C"/>
    <property type="match status" value="1"/>
</dbReference>
<dbReference type="Proteomes" id="UP001396334">
    <property type="component" value="Unassembled WGS sequence"/>
</dbReference>
<reference evidence="2 3" key="1">
    <citation type="journal article" date="2024" name="G3 (Bethesda)">
        <title>Genome assembly of Hibiscus sabdariffa L. provides insights into metabolisms of medicinal natural products.</title>
        <authorList>
            <person name="Kim T."/>
        </authorList>
    </citation>
    <scope>NUCLEOTIDE SEQUENCE [LARGE SCALE GENOMIC DNA]</scope>
    <source>
        <strain evidence="2">TK-2024</strain>
        <tissue evidence="2">Old leaves</tissue>
    </source>
</reference>
<dbReference type="PANTHER" id="PTHR11952">
    <property type="entry name" value="UDP- GLUCOSE PYROPHOSPHORYLASE"/>
    <property type="match status" value="1"/>
</dbReference>
<evidence type="ECO:0000313" key="3">
    <source>
        <dbReference type="Proteomes" id="UP001396334"/>
    </source>
</evidence>
<evidence type="ECO:0000313" key="2">
    <source>
        <dbReference type="EMBL" id="KAK9019166.1"/>
    </source>
</evidence>